<feature type="transmembrane region" description="Helical" evidence="1">
    <location>
        <begin position="220"/>
        <end position="243"/>
    </location>
</feature>
<feature type="transmembrane region" description="Helical" evidence="1">
    <location>
        <begin position="173"/>
        <end position="193"/>
    </location>
</feature>
<keyword evidence="1" id="KW-1133">Transmembrane helix</keyword>
<comment type="caution">
    <text evidence="2">The sequence shown here is derived from an EMBL/GenBank/DDBJ whole genome shotgun (WGS) entry which is preliminary data.</text>
</comment>
<evidence type="ECO:0000313" key="3">
    <source>
        <dbReference type="Proteomes" id="UP000521943"/>
    </source>
</evidence>
<reference evidence="2 3" key="1">
    <citation type="submission" date="2020-07" db="EMBL/GenBank/DDBJ databases">
        <title>Comparative genomics of pyrophilous fungi reveals a link between fire events and developmental genes.</title>
        <authorList>
            <consortium name="DOE Joint Genome Institute"/>
            <person name="Steindorff A.S."/>
            <person name="Carver A."/>
            <person name="Calhoun S."/>
            <person name="Stillman K."/>
            <person name="Liu H."/>
            <person name="Lipzen A."/>
            <person name="Pangilinan J."/>
            <person name="Labutti K."/>
            <person name="Bruns T.D."/>
            <person name="Grigoriev I.V."/>
        </authorList>
    </citation>
    <scope>NUCLEOTIDE SEQUENCE [LARGE SCALE GENOMIC DNA]</scope>
    <source>
        <strain evidence="2 3">CBS 144469</strain>
    </source>
</reference>
<keyword evidence="3" id="KW-1185">Reference proteome</keyword>
<gene>
    <name evidence="2" type="ORF">DFP72DRAFT_894415</name>
</gene>
<feature type="transmembrane region" description="Helical" evidence="1">
    <location>
        <begin position="90"/>
        <end position="111"/>
    </location>
</feature>
<organism evidence="2 3">
    <name type="scientific">Ephemerocybe angulata</name>
    <dbReference type="NCBI Taxonomy" id="980116"/>
    <lineage>
        <taxon>Eukaryota</taxon>
        <taxon>Fungi</taxon>
        <taxon>Dikarya</taxon>
        <taxon>Basidiomycota</taxon>
        <taxon>Agaricomycotina</taxon>
        <taxon>Agaricomycetes</taxon>
        <taxon>Agaricomycetidae</taxon>
        <taxon>Agaricales</taxon>
        <taxon>Agaricineae</taxon>
        <taxon>Psathyrellaceae</taxon>
        <taxon>Ephemerocybe</taxon>
    </lineage>
</organism>
<sequence>MREKVLNPMKTVLPPRWDRKSPVALLWIAPACVILRSANSHPRAVLTMNADAVNRSLVLAFTSLSVTSAASFAVLITLATVRRRVKRSPAWYSFCASWLAFGFSFSLLALARQQFRPPNRNLCFVQAGLAYAAPPLVGATSSALIGQLLKTIRDTISSRASGIAERSRLFERLTILTPWLIWTSIIIGVFVYSGRNLDKVILSHNGTYCVLSSSPVPRVIAVLTAILAFIIISLEIAIAILLFRYRGVIIKGMFKQSAVLTTRVFIFTGVVLTAAVTGLTFALTNTRGAAFDVLISVVPLGAAIIFGSQPDLWEGCFNWFPRLRLTQYPVIVPVEESDMRPLGTESSRHSVLVIGLQPTTIDRASLIVEPASSRGFVSPTPRR</sequence>
<keyword evidence="1" id="KW-0472">Membrane</keyword>
<dbReference type="Proteomes" id="UP000521943">
    <property type="component" value="Unassembled WGS sequence"/>
</dbReference>
<accession>A0A8H6I214</accession>
<proteinExistence type="predicted"/>
<feature type="transmembrane region" description="Helical" evidence="1">
    <location>
        <begin position="56"/>
        <end position="78"/>
    </location>
</feature>
<name>A0A8H6I214_9AGAR</name>
<evidence type="ECO:0000313" key="2">
    <source>
        <dbReference type="EMBL" id="KAF6756472.1"/>
    </source>
</evidence>
<keyword evidence="1" id="KW-0812">Transmembrane</keyword>
<dbReference type="AlphaFoldDB" id="A0A8H6I214"/>
<dbReference type="EMBL" id="JACGCI010000026">
    <property type="protein sequence ID" value="KAF6756472.1"/>
    <property type="molecule type" value="Genomic_DNA"/>
</dbReference>
<evidence type="ECO:0000256" key="1">
    <source>
        <dbReference type="SAM" id="Phobius"/>
    </source>
</evidence>
<dbReference type="OrthoDB" id="2988301at2759"/>
<feature type="transmembrane region" description="Helical" evidence="1">
    <location>
        <begin position="264"/>
        <end position="283"/>
    </location>
</feature>
<protein>
    <submittedName>
        <fullName evidence="2">Uncharacterized protein</fullName>
    </submittedName>
</protein>